<dbReference type="SUPFAM" id="SSF48403">
    <property type="entry name" value="Ankyrin repeat"/>
    <property type="match status" value="1"/>
</dbReference>
<dbReference type="OrthoDB" id="4429489at2759"/>
<keyword evidence="2" id="KW-1185">Reference proteome</keyword>
<reference evidence="1" key="1">
    <citation type="submission" date="2022-03" db="EMBL/GenBank/DDBJ databases">
        <authorList>
            <person name="Sayadi A."/>
        </authorList>
    </citation>
    <scope>NUCLEOTIDE SEQUENCE</scope>
</reference>
<accession>A0A9P0VUU4</accession>
<proteinExistence type="predicted"/>
<name>A0A9P0VUU4_ACAOB</name>
<dbReference type="Gene3D" id="1.25.40.20">
    <property type="entry name" value="Ankyrin repeat-containing domain"/>
    <property type="match status" value="1"/>
</dbReference>
<organism evidence="1 2">
    <name type="scientific">Acanthoscelides obtectus</name>
    <name type="common">Bean weevil</name>
    <name type="synonym">Bruchus obtectus</name>
    <dbReference type="NCBI Taxonomy" id="200917"/>
    <lineage>
        <taxon>Eukaryota</taxon>
        <taxon>Metazoa</taxon>
        <taxon>Ecdysozoa</taxon>
        <taxon>Arthropoda</taxon>
        <taxon>Hexapoda</taxon>
        <taxon>Insecta</taxon>
        <taxon>Pterygota</taxon>
        <taxon>Neoptera</taxon>
        <taxon>Endopterygota</taxon>
        <taxon>Coleoptera</taxon>
        <taxon>Polyphaga</taxon>
        <taxon>Cucujiformia</taxon>
        <taxon>Chrysomeloidea</taxon>
        <taxon>Chrysomelidae</taxon>
        <taxon>Bruchinae</taxon>
        <taxon>Bruchini</taxon>
        <taxon>Acanthoscelides</taxon>
    </lineage>
</organism>
<comment type="caution">
    <text evidence="1">The sequence shown here is derived from an EMBL/GenBank/DDBJ whole genome shotgun (WGS) entry which is preliminary data.</text>
</comment>
<dbReference type="EMBL" id="CAKOFQ010011306">
    <property type="protein sequence ID" value="CAH2020671.1"/>
    <property type="molecule type" value="Genomic_DNA"/>
</dbReference>
<protein>
    <submittedName>
        <fullName evidence="1">Uncharacterized protein</fullName>
    </submittedName>
</protein>
<dbReference type="AlphaFoldDB" id="A0A9P0VUU4"/>
<gene>
    <name evidence="1" type="ORF">ACAOBT_LOCUS38018</name>
</gene>
<sequence length="175" mass="19791">MKELFKVIKEQLDIHPVSVNYSHKLLKQCSEEEKFNIGRRVFTLNQLQVTLRDGQSLLTWLAMLKRRLMNSTPMILQKTIMLRRVKIIHDGSAMDRLSMEQFPCADTTKLLIKCGADVNAMDGERNTPLHVIVNYHKAISDFMTLYTIITALTDGALIWIASTSGGDAAGRVGDR</sequence>
<dbReference type="Proteomes" id="UP001152888">
    <property type="component" value="Unassembled WGS sequence"/>
</dbReference>
<evidence type="ECO:0000313" key="2">
    <source>
        <dbReference type="Proteomes" id="UP001152888"/>
    </source>
</evidence>
<evidence type="ECO:0000313" key="1">
    <source>
        <dbReference type="EMBL" id="CAH2020671.1"/>
    </source>
</evidence>
<dbReference type="InterPro" id="IPR036770">
    <property type="entry name" value="Ankyrin_rpt-contain_sf"/>
</dbReference>